<feature type="domain" description="Protein kinase" evidence="6">
    <location>
        <begin position="111"/>
        <end position="435"/>
    </location>
</feature>
<feature type="binding site" evidence="4">
    <location>
        <position position="140"/>
    </location>
    <ligand>
        <name>ATP</name>
        <dbReference type="ChEBI" id="CHEBI:30616"/>
    </ligand>
</feature>
<dbReference type="PANTHER" id="PTHR11909">
    <property type="entry name" value="CASEIN KINASE-RELATED"/>
    <property type="match status" value="1"/>
</dbReference>
<dbReference type="SUPFAM" id="SSF56112">
    <property type="entry name" value="Protein kinase-like (PK-like)"/>
    <property type="match status" value="1"/>
</dbReference>
<dbReference type="InterPro" id="IPR006816">
    <property type="entry name" value="ELMO_dom"/>
</dbReference>
<sequence length="1260" mass="141347">MTAPTRSRGEPSGSSEMGREWISVPTRNCLGINKENKKKFAFSVCGLLPHTDYFSCCIRRATSSGVRPRQALLSGLSHWAPAAMTNRAPGSASASASTTNSQGVLMVGPNFKVGKKIGCGNFGELRLGKNLYNNEHVAIKLEPMKSKAPQLHLEYRFYKLLGQSEGLPQVHYFGPCGKYNALVMELLGHSLEDLFDLCDRHFSLKTVAMVAMQLIRRIEYVHTKHLIYRDVKPENFLIGRYSTRKQHVLHIIDFGLAKEYIDCDTGKHIPYREHKSLTGTARYMSINTHLGKEQSRRDDLEALGHMFMYFLRGSLPWQGLKADTLKERYQKIGDTKRQTAVEVLCEGFPEEFAQYLRYARRLDFFETPDYDYCYNLFKAVLDRLGASYDYEFDWTPKLNNVSTPSGSLHTGETKDSKRERTDALKPNHASTHPFGSTQVINSNTGEVGDDAGGGRGGDMHRQDEQSGEMSFHTPVKALNPVDTKLPDHVVKGAVIVDELINRWNSNVVLEANGPMSAFIVIDKKSGDVNEVIKHVVHELKLPSSESYGLIFEEPKAFLTSSNLHRISHGFMLTVTAAPNHYVEQLSTAIMNRHDFENVESALITLDAFSSDPCFVAYFYSLSKIQLLYDLLADERIESSQSSLNLCLRSICSMLDLSVQGVGWSSASATLVSKLATLVTGKAKREDSNVVLIALRMIENLLNSDSASIRFAVLEEVPAQSLIRHLEKSDERVALAALSLMNALHDKSDPSAREQIVKHFASMPFRAAISGSVLREGRGRNASLLNQLVPLQRLLIAESTKVLGIPTTETDVDALLAREVVRASATGEERLKSWAEQLLASPLGKLAIDTFSTYAEQNCEDLRILVSENSMRTSTAAWQLVPVWMHCISIVAAVLGVIPTEEECVEKLIELLFRCDSSFNSLFAVTVQLFHRTWREMHASQDEHEKVANVVHEQLRRAANNRPANLTTLEELLLSLPYWKMKELWKRELIEKENNQLSSEVVGELRNLLKPSIEQLVRTNRKNALRQGFTFRRQVKGKTPHKGEDQYCFWKLDASDLLCLTDTDVDPYVEGVSHVGNVRKIAVKDIASVERIEDMTGRKSGAHSMRCIRIVLHDGSSISGATFSDRVLSAWLDGLMDLTGSTSLSHDAMSTADRLLNIELRLRLMDVPNPQTATEIPPLPADFNWVKPLFTQDLKLWVFDLEISTDVSLLKLYSINRNKKQREFFGCFLRILMVFGEVGLQEVVELLEKSEAEVGICGQKP</sequence>
<accession>A0ABR1BUQ0</accession>
<dbReference type="PROSITE" id="PS00107">
    <property type="entry name" value="PROTEIN_KINASE_ATP"/>
    <property type="match status" value="1"/>
</dbReference>
<dbReference type="InterPro" id="IPR017441">
    <property type="entry name" value="Protein_kinase_ATP_BS"/>
</dbReference>
<dbReference type="EC" id="2.7.11.1" evidence="1"/>
<dbReference type="InterPro" id="IPR011009">
    <property type="entry name" value="Kinase-like_dom_sf"/>
</dbReference>
<keyword evidence="3 4" id="KW-0067">ATP-binding</keyword>
<dbReference type="InterPro" id="IPR024574">
    <property type="entry name" value="ELMO_ARM"/>
</dbReference>
<dbReference type="Proteomes" id="UP001303046">
    <property type="component" value="Unassembled WGS sequence"/>
</dbReference>
<dbReference type="Pfam" id="PF11841">
    <property type="entry name" value="ELMO_ARM"/>
    <property type="match status" value="1"/>
</dbReference>
<dbReference type="CDD" id="cd14126">
    <property type="entry name" value="STKc_CK1_gamma"/>
    <property type="match status" value="1"/>
</dbReference>
<dbReference type="InterPro" id="IPR000719">
    <property type="entry name" value="Prot_kinase_dom"/>
</dbReference>
<dbReference type="Gene3D" id="1.10.510.10">
    <property type="entry name" value="Transferase(Phosphotransferase) domain 1"/>
    <property type="match status" value="1"/>
</dbReference>
<proteinExistence type="predicted"/>
<evidence type="ECO:0000256" key="4">
    <source>
        <dbReference type="PROSITE-ProRule" id="PRU10141"/>
    </source>
</evidence>
<dbReference type="SMART" id="SM00220">
    <property type="entry name" value="S_TKc"/>
    <property type="match status" value="1"/>
</dbReference>
<dbReference type="Pfam" id="PF16457">
    <property type="entry name" value="PH_12"/>
    <property type="match status" value="1"/>
</dbReference>
<dbReference type="InterPro" id="IPR008271">
    <property type="entry name" value="Ser/Thr_kinase_AS"/>
</dbReference>
<dbReference type="InterPro" id="IPR050235">
    <property type="entry name" value="CK1_Ser-Thr_kinase"/>
</dbReference>
<dbReference type="InterPro" id="IPR001849">
    <property type="entry name" value="PH_domain"/>
</dbReference>
<evidence type="ECO:0000256" key="2">
    <source>
        <dbReference type="ARBA" id="ARBA00022741"/>
    </source>
</evidence>
<keyword evidence="8" id="KW-1185">Reference proteome</keyword>
<dbReference type="EMBL" id="JAVFWL010000001">
    <property type="protein sequence ID" value="KAK6729610.1"/>
    <property type="molecule type" value="Genomic_DNA"/>
</dbReference>
<evidence type="ECO:0000259" key="6">
    <source>
        <dbReference type="PROSITE" id="PS50011"/>
    </source>
</evidence>
<dbReference type="PROSITE" id="PS50011">
    <property type="entry name" value="PROTEIN_KINASE_DOM"/>
    <property type="match status" value="1"/>
</dbReference>
<feature type="region of interest" description="Disordered" evidence="5">
    <location>
        <begin position="401"/>
        <end position="470"/>
    </location>
</feature>
<comment type="caution">
    <text evidence="7">The sequence shown here is derived from an EMBL/GenBank/DDBJ whole genome shotgun (WGS) entry which is preliminary data.</text>
</comment>
<dbReference type="PROSITE" id="PS00108">
    <property type="entry name" value="PROTEIN_KINASE_ST"/>
    <property type="match status" value="1"/>
</dbReference>
<evidence type="ECO:0000313" key="7">
    <source>
        <dbReference type="EMBL" id="KAK6729610.1"/>
    </source>
</evidence>
<evidence type="ECO:0000313" key="8">
    <source>
        <dbReference type="Proteomes" id="UP001303046"/>
    </source>
</evidence>
<name>A0ABR1BUQ0_NECAM</name>
<feature type="compositionally biased region" description="Polar residues" evidence="5">
    <location>
        <begin position="401"/>
        <end position="410"/>
    </location>
</feature>
<feature type="compositionally biased region" description="Basic and acidic residues" evidence="5">
    <location>
        <begin position="411"/>
        <end position="425"/>
    </location>
</feature>
<keyword evidence="2 4" id="KW-0547">Nucleotide-binding</keyword>
<evidence type="ECO:0000256" key="3">
    <source>
        <dbReference type="ARBA" id="ARBA00022840"/>
    </source>
</evidence>
<feature type="compositionally biased region" description="Polar residues" evidence="5">
    <location>
        <begin position="428"/>
        <end position="444"/>
    </location>
</feature>
<organism evidence="7 8">
    <name type="scientific">Necator americanus</name>
    <name type="common">Human hookworm</name>
    <dbReference type="NCBI Taxonomy" id="51031"/>
    <lineage>
        <taxon>Eukaryota</taxon>
        <taxon>Metazoa</taxon>
        <taxon>Ecdysozoa</taxon>
        <taxon>Nematoda</taxon>
        <taxon>Chromadorea</taxon>
        <taxon>Rhabditida</taxon>
        <taxon>Rhabditina</taxon>
        <taxon>Rhabditomorpha</taxon>
        <taxon>Strongyloidea</taxon>
        <taxon>Ancylostomatidae</taxon>
        <taxon>Bunostominae</taxon>
        <taxon>Necator</taxon>
    </lineage>
</organism>
<dbReference type="SUPFAM" id="SSF48371">
    <property type="entry name" value="ARM repeat"/>
    <property type="match status" value="1"/>
</dbReference>
<protein>
    <recommendedName>
        <fullName evidence="1">non-specific serine/threonine protein kinase</fullName>
        <ecNumber evidence="1">2.7.11.1</ecNumber>
    </recommendedName>
</protein>
<dbReference type="Gene3D" id="6.10.10.90">
    <property type="match status" value="1"/>
</dbReference>
<dbReference type="Pfam" id="PF04727">
    <property type="entry name" value="ELMO_CED12"/>
    <property type="match status" value="1"/>
</dbReference>
<evidence type="ECO:0000256" key="5">
    <source>
        <dbReference type="SAM" id="MobiDB-lite"/>
    </source>
</evidence>
<gene>
    <name evidence="7" type="primary">Necator_chrI.g2705</name>
    <name evidence="7" type="ORF">RB195_006577</name>
</gene>
<evidence type="ECO:0000256" key="1">
    <source>
        <dbReference type="ARBA" id="ARBA00012513"/>
    </source>
</evidence>
<dbReference type="Pfam" id="PF00069">
    <property type="entry name" value="Pkinase"/>
    <property type="match status" value="1"/>
</dbReference>
<dbReference type="InterPro" id="IPR016024">
    <property type="entry name" value="ARM-type_fold"/>
</dbReference>
<reference evidence="7 8" key="1">
    <citation type="submission" date="2023-08" db="EMBL/GenBank/DDBJ databases">
        <title>A Necator americanus chromosomal reference genome.</title>
        <authorList>
            <person name="Ilik V."/>
            <person name="Petrzelkova K.J."/>
            <person name="Pardy F."/>
            <person name="Fuh T."/>
            <person name="Niatou-Singa F.S."/>
            <person name="Gouil Q."/>
            <person name="Baker L."/>
            <person name="Ritchie M.E."/>
            <person name="Jex A.R."/>
            <person name="Gazzola D."/>
            <person name="Li H."/>
            <person name="Toshio Fujiwara R."/>
            <person name="Zhan B."/>
            <person name="Aroian R.V."/>
            <person name="Pafco B."/>
            <person name="Schwarz E.M."/>
        </authorList>
    </citation>
    <scope>NUCLEOTIDE SEQUENCE [LARGE SCALE GENOMIC DNA]</scope>
    <source>
        <strain evidence="7 8">Aroian</strain>
        <tissue evidence="7">Whole animal</tissue>
    </source>
</reference>